<feature type="domain" description="Sushi" evidence="14">
    <location>
        <begin position="697"/>
        <end position="770"/>
    </location>
</feature>
<keyword evidence="4" id="KW-0732">Signal</keyword>
<keyword evidence="5" id="KW-0677">Repeat</keyword>
<feature type="disulfide bond" evidence="9">
    <location>
        <begin position="342"/>
        <end position="369"/>
    </location>
</feature>
<dbReference type="InterPro" id="IPR035976">
    <property type="entry name" value="Sushi/SCR/CCP_sf"/>
</dbReference>
<dbReference type="Pfam" id="PF00084">
    <property type="entry name" value="Sushi"/>
    <property type="match status" value="8"/>
</dbReference>
<dbReference type="Pfam" id="PF00089">
    <property type="entry name" value="Trypsin"/>
    <property type="match status" value="1"/>
</dbReference>
<keyword evidence="2" id="KW-0964">Secreted</keyword>
<dbReference type="SUPFAM" id="SSF57535">
    <property type="entry name" value="Complement control module/SCR domain"/>
    <property type="match status" value="8"/>
</dbReference>
<feature type="disulfide bond" evidence="9">
    <location>
        <begin position="263"/>
        <end position="290"/>
    </location>
</feature>
<feature type="disulfide bond" evidence="9">
    <location>
        <begin position="655"/>
        <end position="682"/>
    </location>
</feature>
<dbReference type="EMBL" id="BPLQ01008116">
    <property type="protein sequence ID" value="GIY34949.1"/>
    <property type="molecule type" value="Genomic_DNA"/>
</dbReference>
<feature type="domain" description="Sushi" evidence="14">
    <location>
        <begin position="226"/>
        <end position="292"/>
    </location>
</feature>
<dbReference type="InterPro" id="IPR000436">
    <property type="entry name" value="Sushi_SCR_CCP_dom"/>
</dbReference>
<feature type="domain" description="Sushi" evidence="14">
    <location>
        <begin position="458"/>
        <end position="525"/>
    </location>
</feature>
<dbReference type="GO" id="GO:0005576">
    <property type="term" value="C:extracellular region"/>
    <property type="evidence" value="ECO:0007669"/>
    <property type="project" value="UniProtKB-SubCell"/>
</dbReference>
<keyword evidence="3 9" id="KW-0768">Sushi</keyword>
<dbReference type="PROSITE" id="PS00022">
    <property type="entry name" value="EGF_1"/>
    <property type="match status" value="1"/>
</dbReference>
<evidence type="ECO:0000256" key="8">
    <source>
        <dbReference type="PROSITE-ProRule" id="PRU00076"/>
    </source>
</evidence>
<organism evidence="15 16">
    <name type="scientific">Caerostris darwini</name>
    <dbReference type="NCBI Taxonomy" id="1538125"/>
    <lineage>
        <taxon>Eukaryota</taxon>
        <taxon>Metazoa</taxon>
        <taxon>Ecdysozoa</taxon>
        <taxon>Arthropoda</taxon>
        <taxon>Chelicerata</taxon>
        <taxon>Arachnida</taxon>
        <taxon>Araneae</taxon>
        <taxon>Araneomorphae</taxon>
        <taxon>Entelegynae</taxon>
        <taxon>Araneoidea</taxon>
        <taxon>Araneidae</taxon>
        <taxon>Caerostris</taxon>
    </lineage>
</organism>
<evidence type="ECO:0000259" key="12">
    <source>
        <dbReference type="PROSITE" id="PS50026"/>
    </source>
</evidence>
<feature type="domain" description="Sushi" evidence="14">
    <location>
        <begin position="617"/>
        <end position="684"/>
    </location>
</feature>
<dbReference type="SMART" id="SM00032">
    <property type="entry name" value="CCP"/>
    <property type="match status" value="9"/>
</dbReference>
<proteinExistence type="predicted"/>
<feature type="disulfide bond" evidence="9">
    <location>
        <begin position="496"/>
        <end position="523"/>
    </location>
</feature>
<feature type="domain" description="Sushi" evidence="14">
    <location>
        <begin position="539"/>
        <end position="607"/>
    </location>
</feature>
<dbReference type="PROSITE" id="PS00135">
    <property type="entry name" value="TRYPSIN_SER"/>
    <property type="match status" value="1"/>
</dbReference>
<feature type="disulfide bond" evidence="9">
    <location>
        <begin position="741"/>
        <end position="768"/>
    </location>
</feature>
<name>A0AAV4SNQ6_9ARAC</name>
<evidence type="ECO:0000256" key="1">
    <source>
        <dbReference type="ARBA" id="ARBA00004613"/>
    </source>
</evidence>
<dbReference type="GO" id="GO:0006508">
    <property type="term" value="P:proteolysis"/>
    <property type="evidence" value="ECO:0007669"/>
    <property type="project" value="UniProtKB-KW"/>
</dbReference>
<reference evidence="15 16" key="1">
    <citation type="submission" date="2021-06" db="EMBL/GenBank/DDBJ databases">
        <title>Caerostris darwini draft genome.</title>
        <authorList>
            <person name="Kono N."/>
            <person name="Arakawa K."/>
        </authorList>
    </citation>
    <scope>NUCLEOTIDE SEQUENCE [LARGE SCALE GENOMIC DNA]</scope>
</reference>
<dbReference type="Gene3D" id="2.10.70.10">
    <property type="entry name" value="Complement Module, domain 1"/>
    <property type="match status" value="8"/>
</dbReference>
<keyword evidence="10" id="KW-0378">Hydrolase</keyword>
<dbReference type="InterPro" id="IPR033116">
    <property type="entry name" value="TRYPSIN_SER"/>
</dbReference>
<evidence type="ECO:0000256" key="7">
    <source>
        <dbReference type="ARBA" id="ARBA00023180"/>
    </source>
</evidence>
<evidence type="ECO:0000313" key="15">
    <source>
        <dbReference type="EMBL" id="GIY34949.1"/>
    </source>
</evidence>
<evidence type="ECO:0000256" key="4">
    <source>
        <dbReference type="ARBA" id="ARBA00022729"/>
    </source>
</evidence>
<evidence type="ECO:0000259" key="14">
    <source>
        <dbReference type="PROSITE" id="PS50923"/>
    </source>
</evidence>
<dbReference type="CDD" id="cd00033">
    <property type="entry name" value="CCP"/>
    <property type="match status" value="8"/>
</dbReference>
<feature type="region of interest" description="Disordered" evidence="11">
    <location>
        <begin position="294"/>
        <end position="313"/>
    </location>
</feature>
<dbReference type="GO" id="GO:0004252">
    <property type="term" value="F:serine-type endopeptidase activity"/>
    <property type="evidence" value="ECO:0007669"/>
    <property type="project" value="InterPro"/>
</dbReference>
<feature type="compositionally biased region" description="Basic and acidic residues" evidence="11">
    <location>
        <begin position="395"/>
        <end position="405"/>
    </location>
</feature>
<sequence length="1031" mass="115070">MNNSKTNQDTKIRACTGRCLPGYHFEEEEEADEITLECRGGTWRPRRYFPPCKSDGYCNLRIVGAGFFNCTTGMDGTLCDVTCDYRFQGRYHCYPGRNWNPPLPYCAVPKETDSGRTPCRCENGGVCDVRGRCDCPARTTGEFCEHLEKEKATCPDPGIPRGGSRMNSDGTDASYPRVFEEGESVIYSCNEDNLALQGTSFVTCRADGTWSAPRPRCIRSRVDPLAYCPDPGQITYGSRRNADGSSTRSSRIFSNGQSVIYSCNTGYELVGDSVLTCMQTGRWSKSRPSCRRTRRVPVNEPKDGEKLCNNPGVNENTILTKPIMDSLRVQEFPPGTQLKYECTKGYEPEGPSIIFCLRSGEWTSPPPTCRRIITTVKPTEPPSCRHPGVDVNGEIEDHPLLDPRKRGQTFPPGTELKFRCQDGYEAVGPIILQCMRSGEWTSAPPTCRLIPTTTVASTPCRHPGMDVNGVIEDHPLLDLRRRGQTFPSGTELRFGCREGYEVVGPSILYCYRYGEWSSAPPTCRLIPTTTATPPAESRMQCPYPRVDPNGEIEDIPLIDPRRRGGQGFVVGSAVTFTCKENYVMVGSNSITCLRTGRWSSAAPRCDVVSRTSTNNRITCPNPSVDPNGEIEDIPLIDPRRRGQGFEVGSTVTFTCKEDYELVGSNSITCLRTGRWSNDSPRCNVIPRASNPDPSNVISCENPGPISNGRVIVFRTLDENRPPPVVEDDFEYPVRTRLQYSCEEGYLLRGESNLVCEATSFWSAEIPMCIEDCGRSLLQTTRRISHGTRTVVGEWPWTVAIALNRNNYSTIICGGALLDRRTIITAAHCFERDDAQYYTVYFGKYHRRDRLDDRLVKFSLTSRIVSHPEFDGITFNNDIALVKFAPSVQYSVRIQPICLPTPRSSARNLVPPQRGYVTGWGINENGVVSEELLMAYLPVQTDQTCTEAYQRQGLNLTIRPGMFCAGFPQGVISACTGDSGSPLVFYNNNTDRHILEGLVSYAVNGNCGLPDRYTVFTRVAYYMPWILRNWPR</sequence>
<dbReference type="PANTHER" id="PTHR19325:SF575">
    <property type="entry name" value="LOCOMOTION-RELATED PROTEIN HIKARU GENKI"/>
    <property type="match status" value="1"/>
</dbReference>
<dbReference type="InterPro" id="IPR050350">
    <property type="entry name" value="Compl-Cell_Adhes-Reg"/>
</dbReference>
<evidence type="ECO:0000313" key="16">
    <source>
        <dbReference type="Proteomes" id="UP001054837"/>
    </source>
</evidence>
<dbReference type="PANTHER" id="PTHR19325">
    <property type="entry name" value="COMPLEMENT COMPONENT-RELATED SUSHI DOMAIN-CONTAINING"/>
    <property type="match status" value="1"/>
</dbReference>
<dbReference type="InterPro" id="IPR043504">
    <property type="entry name" value="Peptidase_S1_PA_chymotrypsin"/>
</dbReference>
<dbReference type="InterPro" id="IPR000742">
    <property type="entry name" value="EGF"/>
</dbReference>
<feature type="domain" description="Sushi" evidence="14">
    <location>
        <begin position="152"/>
        <end position="219"/>
    </location>
</feature>
<feature type="domain" description="Sushi" evidence="14">
    <location>
        <begin position="382"/>
        <end position="449"/>
    </location>
</feature>
<keyword evidence="10" id="KW-0720">Serine protease</keyword>
<evidence type="ECO:0000256" key="6">
    <source>
        <dbReference type="ARBA" id="ARBA00023157"/>
    </source>
</evidence>
<feature type="region of interest" description="Disordered" evidence="11">
    <location>
        <begin position="380"/>
        <end position="408"/>
    </location>
</feature>
<dbReference type="InterPro" id="IPR001254">
    <property type="entry name" value="Trypsin_dom"/>
</dbReference>
<feature type="disulfide bond" evidence="9">
    <location>
        <begin position="578"/>
        <end position="605"/>
    </location>
</feature>
<feature type="domain" description="Peptidase S1" evidence="13">
    <location>
        <begin position="783"/>
        <end position="1030"/>
    </location>
</feature>
<evidence type="ECO:0000256" key="10">
    <source>
        <dbReference type="RuleBase" id="RU363034"/>
    </source>
</evidence>
<dbReference type="Proteomes" id="UP001054837">
    <property type="component" value="Unassembled WGS sequence"/>
</dbReference>
<keyword evidence="7" id="KW-0325">Glycoprotein</keyword>
<dbReference type="PROSITE" id="PS50240">
    <property type="entry name" value="TRYPSIN_DOM"/>
    <property type="match status" value="1"/>
</dbReference>
<feature type="domain" description="Sushi" evidence="14">
    <location>
        <begin position="306"/>
        <end position="371"/>
    </location>
</feature>
<dbReference type="SUPFAM" id="SSF50494">
    <property type="entry name" value="Trypsin-like serine proteases"/>
    <property type="match status" value="1"/>
</dbReference>
<dbReference type="FunFam" id="2.40.10.10:FF:000068">
    <property type="entry name" value="transmembrane protease serine 2"/>
    <property type="match status" value="1"/>
</dbReference>
<dbReference type="InterPro" id="IPR018114">
    <property type="entry name" value="TRYPSIN_HIS"/>
</dbReference>
<evidence type="ECO:0000256" key="11">
    <source>
        <dbReference type="SAM" id="MobiDB-lite"/>
    </source>
</evidence>
<dbReference type="PROSITE" id="PS00134">
    <property type="entry name" value="TRYPSIN_HIS"/>
    <property type="match status" value="1"/>
</dbReference>
<dbReference type="InterPro" id="IPR009003">
    <property type="entry name" value="Peptidase_S1_PA"/>
</dbReference>
<feature type="domain" description="EGF-like" evidence="12">
    <location>
        <begin position="115"/>
        <end position="145"/>
    </location>
</feature>
<feature type="disulfide bond" evidence="9">
    <location>
        <begin position="420"/>
        <end position="447"/>
    </location>
</feature>
<dbReference type="Gene3D" id="2.40.10.10">
    <property type="entry name" value="Trypsin-like serine proteases"/>
    <property type="match status" value="1"/>
</dbReference>
<dbReference type="AlphaFoldDB" id="A0AAV4SNQ6"/>
<evidence type="ECO:0000259" key="13">
    <source>
        <dbReference type="PROSITE" id="PS50240"/>
    </source>
</evidence>
<evidence type="ECO:0000256" key="5">
    <source>
        <dbReference type="ARBA" id="ARBA00022737"/>
    </source>
</evidence>
<dbReference type="PROSITE" id="PS50026">
    <property type="entry name" value="EGF_3"/>
    <property type="match status" value="1"/>
</dbReference>
<evidence type="ECO:0000256" key="3">
    <source>
        <dbReference type="ARBA" id="ARBA00022659"/>
    </source>
</evidence>
<dbReference type="PRINTS" id="PR00722">
    <property type="entry name" value="CHYMOTRYPSIN"/>
</dbReference>
<dbReference type="SMART" id="SM00020">
    <property type="entry name" value="Tryp_SPc"/>
    <property type="match status" value="1"/>
</dbReference>
<feature type="disulfide bond" evidence="8">
    <location>
        <begin position="135"/>
        <end position="144"/>
    </location>
</feature>
<comment type="caution">
    <text evidence="8">Lacks conserved residue(s) required for the propagation of feature annotation.</text>
</comment>
<protein>
    <submittedName>
        <fullName evidence="15">CUB and sushi domain-containing protein 1</fullName>
    </submittedName>
</protein>
<comment type="subcellular location">
    <subcellularLocation>
        <location evidence="1">Secreted</location>
    </subcellularLocation>
</comment>
<accession>A0AAV4SNQ6</accession>
<dbReference type="PROSITE" id="PS50923">
    <property type="entry name" value="SUSHI"/>
    <property type="match status" value="8"/>
</dbReference>
<keyword evidence="10" id="KW-0645">Protease</keyword>
<dbReference type="InterPro" id="IPR001314">
    <property type="entry name" value="Peptidase_S1A"/>
</dbReference>
<evidence type="ECO:0000256" key="2">
    <source>
        <dbReference type="ARBA" id="ARBA00022525"/>
    </source>
</evidence>
<dbReference type="CDD" id="cd00190">
    <property type="entry name" value="Tryp_SPc"/>
    <property type="match status" value="1"/>
</dbReference>
<comment type="caution">
    <text evidence="15">The sequence shown here is derived from an EMBL/GenBank/DDBJ whole genome shotgun (WGS) entry which is preliminary data.</text>
</comment>
<keyword evidence="6 8" id="KW-1015">Disulfide bond</keyword>
<keyword evidence="16" id="KW-1185">Reference proteome</keyword>
<gene>
    <name evidence="15" type="primary">Csmd1</name>
    <name evidence="15" type="ORF">CDAR_376482</name>
</gene>
<dbReference type="FunFam" id="2.40.10.10:FF:000054">
    <property type="entry name" value="Complement C1r subcomponent"/>
    <property type="match status" value="1"/>
</dbReference>
<keyword evidence="8" id="KW-0245">EGF-like domain</keyword>
<evidence type="ECO:0000256" key="9">
    <source>
        <dbReference type="PROSITE-ProRule" id="PRU00302"/>
    </source>
</evidence>